<dbReference type="OrthoDB" id="5598268at2759"/>
<organism evidence="8 9">
    <name type="scientific">Zootermopsis nevadensis</name>
    <name type="common">Dampwood termite</name>
    <dbReference type="NCBI Taxonomy" id="136037"/>
    <lineage>
        <taxon>Eukaryota</taxon>
        <taxon>Metazoa</taxon>
        <taxon>Ecdysozoa</taxon>
        <taxon>Arthropoda</taxon>
        <taxon>Hexapoda</taxon>
        <taxon>Insecta</taxon>
        <taxon>Pterygota</taxon>
        <taxon>Neoptera</taxon>
        <taxon>Polyneoptera</taxon>
        <taxon>Dictyoptera</taxon>
        <taxon>Blattodea</taxon>
        <taxon>Blattoidea</taxon>
        <taxon>Termitoidae</taxon>
        <taxon>Termopsidae</taxon>
        <taxon>Zootermopsis</taxon>
    </lineage>
</organism>
<feature type="compositionally biased region" description="Acidic residues" evidence="5">
    <location>
        <begin position="481"/>
        <end position="495"/>
    </location>
</feature>
<dbReference type="eggNOG" id="KOG2473">
    <property type="taxonomic scope" value="Eukaryota"/>
</dbReference>
<dbReference type="Pfam" id="PF17682">
    <property type="entry name" value="Tau95_N"/>
    <property type="match status" value="1"/>
</dbReference>
<dbReference type="GO" id="GO:0001002">
    <property type="term" value="F:RNA polymerase III type 1 promoter sequence-specific DNA binding"/>
    <property type="evidence" value="ECO:0007669"/>
    <property type="project" value="TreeGrafter"/>
</dbReference>
<dbReference type="Pfam" id="PF09734">
    <property type="entry name" value="Tau95"/>
    <property type="match status" value="1"/>
</dbReference>
<dbReference type="AlphaFoldDB" id="A0A067QXL9"/>
<evidence type="ECO:0000256" key="3">
    <source>
        <dbReference type="ARBA" id="ARBA00023163"/>
    </source>
</evidence>
<dbReference type="GO" id="GO:0000127">
    <property type="term" value="C:transcription factor TFIIIC complex"/>
    <property type="evidence" value="ECO:0007669"/>
    <property type="project" value="InterPro"/>
</dbReference>
<keyword evidence="3" id="KW-0804">Transcription</keyword>
<feature type="compositionally biased region" description="Low complexity" evidence="5">
    <location>
        <begin position="103"/>
        <end position="113"/>
    </location>
</feature>
<dbReference type="Gene3D" id="3.30.200.160">
    <property type="entry name" value="TFIIIC, subcomplex tauA, subunit Sfc1, barrel domain"/>
    <property type="match status" value="1"/>
</dbReference>
<dbReference type="InterPro" id="IPR019136">
    <property type="entry name" value="TF_IIIC_su-5_HTH"/>
</dbReference>
<feature type="domain" description="Transcription factor IIIC subunit 5 HTH" evidence="6">
    <location>
        <begin position="178"/>
        <end position="324"/>
    </location>
</feature>
<protein>
    <submittedName>
        <fullName evidence="8">General transcription factor 3C polypeptide 5</fullName>
    </submittedName>
</protein>
<evidence type="ECO:0000313" key="8">
    <source>
        <dbReference type="EMBL" id="KDR15195.1"/>
    </source>
</evidence>
<dbReference type="InterPro" id="IPR041499">
    <property type="entry name" value="Tfc1/Sfc1_N"/>
</dbReference>
<dbReference type="FunCoup" id="A0A067QXL9">
    <property type="interactions" value="548"/>
</dbReference>
<dbReference type="PANTHER" id="PTHR13230">
    <property type="entry name" value="GENERAL TRANSCRIPTION FACTOR IIIC, POLYPEPTIDE 5"/>
    <property type="match status" value="1"/>
</dbReference>
<dbReference type="STRING" id="136037.A0A067QXL9"/>
<reference evidence="8 9" key="1">
    <citation type="journal article" date="2014" name="Nat. Commun.">
        <title>Molecular traces of alternative social organization in a termite genome.</title>
        <authorList>
            <person name="Terrapon N."/>
            <person name="Li C."/>
            <person name="Robertson H.M."/>
            <person name="Ji L."/>
            <person name="Meng X."/>
            <person name="Booth W."/>
            <person name="Chen Z."/>
            <person name="Childers C.P."/>
            <person name="Glastad K.M."/>
            <person name="Gokhale K."/>
            <person name="Gowin J."/>
            <person name="Gronenberg W."/>
            <person name="Hermansen R.A."/>
            <person name="Hu H."/>
            <person name="Hunt B.G."/>
            <person name="Huylmans A.K."/>
            <person name="Khalil S.M."/>
            <person name="Mitchell R.D."/>
            <person name="Munoz-Torres M.C."/>
            <person name="Mustard J.A."/>
            <person name="Pan H."/>
            <person name="Reese J.T."/>
            <person name="Scharf M.E."/>
            <person name="Sun F."/>
            <person name="Vogel H."/>
            <person name="Xiao J."/>
            <person name="Yang W."/>
            <person name="Yang Z."/>
            <person name="Yang Z."/>
            <person name="Zhou J."/>
            <person name="Zhu J."/>
            <person name="Brent C.S."/>
            <person name="Elsik C.G."/>
            <person name="Goodisman M.A."/>
            <person name="Liberles D.A."/>
            <person name="Roe R.M."/>
            <person name="Vargo E.L."/>
            <person name="Vilcinskas A."/>
            <person name="Wang J."/>
            <person name="Bornberg-Bauer E."/>
            <person name="Korb J."/>
            <person name="Zhang G."/>
            <person name="Liebig J."/>
        </authorList>
    </citation>
    <scope>NUCLEOTIDE SEQUENCE [LARGE SCALE GENOMIC DNA]</scope>
    <source>
        <tissue evidence="8">Whole organism</tissue>
    </source>
</reference>
<gene>
    <name evidence="8" type="ORF">L798_10968</name>
</gene>
<evidence type="ECO:0000256" key="4">
    <source>
        <dbReference type="ARBA" id="ARBA00023242"/>
    </source>
</evidence>
<dbReference type="FunFam" id="3.30.200.160:FF:000002">
    <property type="entry name" value="Transcription factor IIIC, subunit 5"/>
    <property type="match status" value="1"/>
</dbReference>
<keyword evidence="9" id="KW-1185">Reference proteome</keyword>
<dbReference type="InParanoid" id="A0A067QXL9"/>
<dbReference type="OMA" id="PPEYFVR"/>
<evidence type="ECO:0000256" key="5">
    <source>
        <dbReference type="SAM" id="MobiDB-lite"/>
    </source>
</evidence>
<sequence>MDSEEHCNIHNFDKQLILVEYPGVVENEDRAIRTLGGLHNISTTYSLRNRRLELRFRPDDAFSKPACGDRHKTLSLLLKVTVHRKKNKNGQIISESSVDDSDSSSSTYSEGYSGNTTCSIAVLGRVETAYRFRNLCDFQYLPMNPEFGNHGPNVCKYSNLVPIGLPTSSWLTGDAPYFLPPATFSRMDTMQQYLYRKETGVDSTTPPNIIGRTRHRRSGHAIFVTFDIPDIPKKPRTIAMKLLRLKFLQGVHLETVKKIFEERPVWSKNALMYLTKYSSAQLKYLLPAVAYYFVTGPWRVMWVRFGYDPRLDATSLKYQTLDYRLRTVGGLKMKVKAKRSYCNYLLPYKSSPSCRPKTAVITKENLQPEKMEEKQSEDNTNNENIYVFHPGMLPPSRQMFYQYCDIDVPEIQEMLEKLPAPAPGAKCHDRLGWMPSGMDDRCREIINKLITEVLKRDNVLIPPSEIDKQNRDQEKDSDKDCDYEDDDDDGGDEST</sequence>
<evidence type="ECO:0000256" key="1">
    <source>
        <dbReference type="ARBA" id="ARBA00004123"/>
    </source>
</evidence>
<keyword evidence="4" id="KW-0539">Nucleus</keyword>
<dbReference type="InterPro" id="IPR040454">
    <property type="entry name" value="TF_IIIC_Tfc1/Sfc1"/>
</dbReference>
<evidence type="ECO:0000313" key="9">
    <source>
        <dbReference type="Proteomes" id="UP000027135"/>
    </source>
</evidence>
<feature type="region of interest" description="Disordered" evidence="5">
    <location>
        <begin position="91"/>
        <end position="113"/>
    </location>
</feature>
<dbReference type="GO" id="GO:0001003">
    <property type="term" value="F:RNA polymerase III type 2 promoter sequence-specific DNA binding"/>
    <property type="evidence" value="ECO:0007669"/>
    <property type="project" value="TreeGrafter"/>
</dbReference>
<dbReference type="Proteomes" id="UP000027135">
    <property type="component" value="Unassembled WGS sequence"/>
</dbReference>
<feature type="compositionally biased region" description="Basic and acidic residues" evidence="5">
    <location>
        <begin position="465"/>
        <end position="480"/>
    </location>
</feature>
<comment type="subcellular location">
    <subcellularLocation>
        <location evidence="1">Nucleus</location>
    </subcellularLocation>
</comment>
<accession>A0A067QXL9</accession>
<dbReference type="EMBL" id="KK852840">
    <property type="protein sequence ID" value="KDR15195.1"/>
    <property type="molecule type" value="Genomic_DNA"/>
</dbReference>
<keyword evidence="2" id="KW-0238">DNA-binding</keyword>
<evidence type="ECO:0000256" key="2">
    <source>
        <dbReference type="ARBA" id="ARBA00023125"/>
    </source>
</evidence>
<feature type="region of interest" description="Disordered" evidence="5">
    <location>
        <begin position="461"/>
        <end position="495"/>
    </location>
</feature>
<name>A0A067QXL9_ZOONE</name>
<evidence type="ECO:0000259" key="6">
    <source>
        <dbReference type="Pfam" id="PF09734"/>
    </source>
</evidence>
<dbReference type="GO" id="GO:0006384">
    <property type="term" value="P:transcription initiation at RNA polymerase III promoter"/>
    <property type="evidence" value="ECO:0007669"/>
    <property type="project" value="InterPro"/>
</dbReference>
<dbReference type="InterPro" id="IPR042536">
    <property type="entry name" value="TFIIIC_tauA_Sfc1"/>
</dbReference>
<feature type="domain" description="Transcription factor IIIC subunit Tfc1/Sfc1 triple barrel" evidence="7">
    <location>
        <begin position="18"/>
        <end position="141"/>
    </location>
</feature>
<dbReference type="GO" id="GO:0005634">
    <property type="term" value="C:nucleus"/>
    <property type="evidence" value="ECO:0007669"/>
    <property type="project" value="UniProtKB-SubCell"/>
</dbReference>
<dbReference type="PANTHER" id="PTHR13230:SF5">
    <property type="entry name" value="GENERAL TRANSCRIPTION FACTOR 3C POLYPEPTIDE 5"/>
    <property type="match status" value="1"/>
</dbReference>
<evidence type="ECO:0000259" key="7">
    <source>
        <dbReference type="Pfam" id="PF17682"/>
    </source>
</evidence>
<proteinExistence type="predicted"/>